<organism evidence="6 7">
    <name type="scientific">Tagetes erecta</name>
    <name type="common">African marigold</name>
    <dbReference type="NCBI Taxonomy" id="13708"/>
    <lineage>
        <taxon>Eukaryota</taxon>
        <taxon>Viridiplantae</taxon>
        <taxon>Streptophyta</taxon>
        <taxon>Embryophyta</taxon>
        <taxon>Tracheophyta</taxon>
        <taxon>Spermatophyta</taxon>
        <taxon>Magnoliopsida</taxon>
        <taxon>eudicotyledons</taxon>
        <taxon>Gunneridae</taxon>
        <taxon>Pentapetalae</taxon>
        <taxon>asterids</taxon>
        <taxon>campanulids</taxon>
        <taxon>Asterales</taxon>
        <taxon>Asteraceae</taxon>
        <taxon>Asteroideae</taxon>
        <taxon>Heliantheae alliance</taxon>
        <taxon>Tageteae</taxon>
        <taxon>Tagetes</taxon>
    </lineage>
</organism>
<evidence type="ECO:0000256" key="4">
    <source>
        <dbReference type="ARBA" id="ARBA00022723"/>
    </source>
</evidence>
<protein>
    <submittedName>
        <fullName evidence="6">Uncharacterized protein</fullName>
    </submittedName>
</protein>
<dbReference type="GO" id="GO:0008168">
    <property type="term" value="F:methyltransferase activity"/>
    <property type="evidence" value="ECO:0007669"/>
    <property type="project" value="UniProtKB-KW"/>
</dbReference>
<evidence type="ECO:0000313" key="6">
    <source>
        <dbReference type="EMBL" id="KAK1431556.1"/>
    </source>
</evidence>
<dbReference type="InterPro" id="IPR005299">
    <property type="entry name" value="MeTrfase_7"/>
</dbReference>
<keyword evidence="3" id="KW-0808">Transferase</keyword>
<name>A0AAD8L2H2_TARER</name>
<dbReference type="InterPro" id="IPR029063">
    <property type="entry name" value="SAM-dependent_MTases_sf"/>
</dbReference>
<evidence type="ECO:0000313" key="7">
    <source>
        <dbReference type="Proteomes" id="UP001229421"/>
    </source>
</evidence>
<accession>A0AAD8L2H2</accession>
<dbReference type="GO" id="GO:0046872">
    <property type="term" value="F:metal ion binding"/>
    <property type="evidence" value="ECO:0007669"/>
    <property type="project" value="UniProtKB-KW"/>
</dbReference>
<sequence>MSLVNILHMNVGDEETSYANNSFLQETVIRKSLPFLKYAITDMVNYDVFNNCFAVADLGCSSGTNTLLVAFNIFDIVCEACRECNHKVPQFQVCLNDLFGNDFNTIFKSLPDFYVKIKDKGESFGHCFVSAIPGSFYGRLVPDQSLHLVHASTSNHWLSQVPQGLENNGLNIYMAKTSPPNVYQAYAKQFHTDFTKFLQMRSEEVVRGGSMVLTLIGRSEVDPTTEDSCALLELLGQSLVEMLTEGLVREQDMNSFNVPVYFPCIDEVKNIVAYDGSFSLKNFNAFNVNWDPDDMDYTNMNDCYESSLIHGKNISKVIRAVFEPLLSSHFGGCIIDMLFEKFGQHVAEYLTKKKTKYFFITLLLTKK</sequence>
<dbReference type="Gene3D" id="1.10.1200.270">
    <property type="entry name" value="Methyltransferase, alpha-helical capping domain"/>
    <property type="match status" value="1"/>
</dbReference>
<dbReference type="PANTHER" id="PTHR31009">
    <property type="entry name" value="S-ADENOSYL-L-METHIONINE:CARBOXYL METHYLTRANSFERASE FAMILY PROTEIN"/>
    <property type="match status" value="1"/>
</dbReference>
<dbReference type="AlphaFoldDB" id="A0AAD8L2H2"/>
<keyword evidence="2" id="KW-0489">Methyltransferase</keyword>
<evidence type="ECO:0000256" key="1">
    <source>
        <dbReference type="ARBA" id="ARBA00007967"/>
    </source>
</evidence>
<gene>
    <name evidence="6" type="ORF">QVD17_08016</name>
</gene>
<evidence type="ECO:0000256" key="5">
    <source>
        <dbReference type="ARBA" id="ARBA00022842"/>
    </source>
</evidence>
<dbReference type="Gene3D" id="3.40.50.150">
    <property type="entry name" value="Vaccinia Virus protein VP39"/>
    <property type="match status" value="1"/>
</dbReference>
<evidence type="ECO:0000256" key="3">
    <source>
        <dbReference type="ARBA" id="ARBA00022679"/>
    </source>
</evidence>
<evidence type="ECO:0000256" key="2">
    <source>
        <dbReference type="ARBA" id="ARBA00022603"/>
    </source>
</evidence>
<dbReference type="Pfam" id="PF03492">
    <property type="entry name" value="Methyltransf_7"/>
    <property type="match status" value="1"/>
</dbReference>
<dbReference type="Proteomes" id="UP001229421">
    <property type="component" value="Unassembled WGS sequence"/>
</dbReference>
<dbReference type="GO" id="GO:0032259">
    <property type="term" value="P:methylation"/>
    <property type="evidence" value="ECO:0007669"/>
    <property type="project" value="UniProtKB-KW"/>
</dbReference>
<dbReference type="InterPro" id="IPR042086">
    <property type="entry name" value="MeTrfase_capping"/>
</dbReference>
<keyword evidence="4" id="KW-0479">Metal-binding</keyword>
<keyword evidence="7" id="KW-1185">Reference proteome</keyword>
<dbReference type="EMBL" id="JAUHHV010000002">
    <property type="protein sequence ID" value="KAK1431556.1"/>
    <property type="molecule type" value="Genomic_DNA"/>
</dbReference>
<reference evidence="6" key="1">
    <citation type="journal article" date="2023" name="bioRxiv">
        <title>Improved chromosome-level genome assembly for marigold (Tagetes erecta).</title>
        <authorList>
            <person name="Jiang F."/>
            <person name="Yuan L."/>
            <person name="Wang S."/>
            <person name="Wang H."/>
            <person name="Xu D."/>
            <person name="Wang A."/>
            <person name="Fan W."/>
        </authorList>
    </citation>
    <scope>NUCLEOTIDE SEQUENCE</scope>
    <source>
        <strain evidence="6">WSJ</strain>
        <tissue evidence="6">Leaf</tissue>
    </source>
</reference>
<proteinExistence type="inferred from homology"/>
<comment type="caution">
    <text evidence="6">The sequence shown here is derived from an EMBL/GenBank/DDBJ whole genome shotgun (WGS) entry which is preliminary data.</text>
</comment>
<keyword evidence="5" id="KW-0460">Magnesium</keyword>
<dbReference type="SUPFAM" id="SSF53335">
    <property type="entry name" value="S-adenosyl-L-methionine-dependent methyltransferases"/>
    <property type="match status" value="1"/>
</dbReference>
<comment type="similarity">
    <text evidence="1">Belongs to the methyltransferase superfamily. Type-7 methyltransferase family.</text>
</comment>